<keyword evidence="10" id="KW-1185">Reference proteome</keyword>
<reference evidence="9" key="1">
    <citation type="submission" date="2021-08" db="EMBL/GenBank/DDBJ databases">
        <title>WGS assembly of Ceratopteris richardii.</title>
        <authorList>
            <person name="Marchant D.B."/>
            <person name="Chen G."/>
            <person name="Jenkins J."/>
            <person name="Shu S."/>
            <person name="Leebens-Mack J."/>
            <person name="Grimwood J."/>
            <person name="Schmutz J."/>
            <person name="Soltis P."/>
            <person name="Soltis D."/>
            <person name="Chen Z.-H."/>
        </authorList>
    </citation>
    <scope>NUCLEOTIDE SEQUENCE</scope>
    <source>
        <strain evidence="9">Whitten #5841</strain>
        <tissue evidence="9">Leaf</tissue>
    </source>
</reference>
<comment type="subcellular location">
    <subcellularLocation>
        <location evidence="1">Nucleus</location>
    </subcellularLocation>
</comment>
<evidence type="ECO:0000256" key="3">
    <source>
        <dbReference type="ARBA" id="ARBA00023125"/>
    </source>
</evidence>
<comment type="similarity">
    <text evidence="7">Belongs to the AP2/ERF transcription factor family. ERF subfamily.</text>
</comment>
<dbReference type="PRINTS" id="PR00367">
    <property type="entry name" value="ETHRSPELEMNT"/>
</dbReference>
<keyword evidence="4" id="KW-0010">Activator</keyword>
<organism evidence="9 10">
    <name type="scientific">Ceratopteris richardii</name>
    <name type="common">Triangle waterfern</name>
    <dbReference type="NCBI Taxonomy" id="49495"/>
    <lineage>
        <taxon>Eukaryota</taxon>
        <taxon>Viridiplantae</taxon>
        <taxon>Streptophyta</taxon>
        <taxon>Embryophyta</taxon>
        <taxon>Tracheophyta</taxon>
        <taxon>Polypodiopsida</taxon>
        <taxon>Polypodiidae</taxon>
        <taxon>Polypodiales</taxon>
        <taxon>Pteridineae</taxon>
        <taxon>Pteridaceae</taxon>
        <taxon>Parkerioideae</taxon>
        <taxon>Ceratopteris</taxon>
    </lineage>
</organism>
<feature type="domain" description="AP2/ERF" evidence="8">
    <location>
        <begin position="64"/>
        <end position="122"/>
    </location>
</feature>
<dbReference type="OrthoDB" id="550883at2759"/>
<evidence type="ECO:0000256" key="7">
    <source>
        <dbReference type="ARBA" id="ARBA00024343"/>
    </source>
</evidence>
<dbReference type="SUPFAM" id="SSF54171">
    <property type="entry name" value="DNA-binding domain"/>
    <property type="match status" value="1"/>
</dbReference>
<dbReference type="PROSITE" id="PS51032">
    <property type="entry name" value="AP2_ERF"/>
    <property type="match status" value="1"/>
</dbReference>
<evidence type="ECO:0000259" key="8">
    <source>
        <dbReference type="PROSITE" id="PS51032"/>
    </source>
</evidence>
<dbReference type="EMBL" id="CM035415">
    <property type="protein sequence ID" value="KAH7427690.1"/>
    <property type="molecule type" value="Genomic_DNA"/>
</dbReference>
<accession>A0A8T2TZI7</accession>
<dbReference type="Gene3D" id="3.30.730.10">
    <property type="entry name" value="AP2/ERF domain"/>
    <property type="match status" value="1"/>
</dbReference>
<dbReference type="InterPro" id="IPR001471">
    <property type="entry name" value="AP2/ERF_dom"/>
</dbReference>
<dbReference type="InterPro" id="IPR036955">
    <property type="entry name" value="AP2/ERF_dom_sf"/>
</dbReference>
<evidence type="ECO:0000313" key="9">
    <source>
        <dbReference type="EMBL" id="KAH7427690.1"/>
    </source>
</evidence>
<name>A0A8T2TZI7_CERRI</name>
<evidence type="ECO:0000256" key="6">
    <source>
        <dbReference type="ARBA" id="ARBA00023242"/>
    </source>
</evidence>
<evidence type="ECO:0000313" key="10">
    <source>
        <dbReference type="Proteomes" id="UP000825935"/>
    </source>
</evidence>
<dbReference type="InterPro" id="IPR051032">
    <property type="entry name" value="AP2/ERF_TF_ERF_subfamily"/>
</dbReference>
<dbReference type="Pfam" id="PF00847">
    <property type="entry name" value="AP2"/>
    <property type="match status" value="1"/>
</dbReference>
<dbReference type="FunFam" id="3.30.730.10:FF:000001">
    <property type="entry name" value="Ethylene-responsive transcription factor 2"/>
    <property type="match status" value="1"/>
</dbReference>
<dbReference type="GO" id="GO:0003677">
    <property type="term" value="F:DNA binding"/>
    <property type="evidence" value="ECO:0007669"/>
    <property type="project" value="UniProtKB-KW"/>
</dbReference>
<keyword evidence="6" id="KW-0539">Nucleus</keyword>
<dbReference type="InterPro" id="IPR016177">
    <property type="entry name" value="DNA-bd_dom_sf"/>
</dbReference>
<dbReference type="GO" id="GO:0003700">
    <property type="term" value="F:DNA-binding transcription factor activity"/>
    <property type="evidence" value="ECO:0007669"/>
    <property type="project" value="InterPro"/>
</dbReference>
<keyword evidence="5" id="KW-0804">Transcription</keyword>
<evidence type="ECO:0000256" key="5">
    <source>
        <dbReference type="ARBA" id="ARBA00023163"/>
    </source>
</evidence>
<comment type="caution">
    <text evidence="9">The sequence shown here is derived from an EMBL/GenBank/DDBJ whole genome shotgun (WGS) entry which is preliminary data.</text>
</comment>
<proteinExistence type="inferred from homology"/>
<dbReference type="PANTHER" id="PTHR31985">
    <property type="entry name" value="ETHYLENE-RESPONSIVE TRANSCRIPTION FACTOR ERF042-RELATED"/>
    <property type="match status" value="1"/>
</dbReference>
<keyword evidence="3" id="KW-0238">DNA-binding</keyword>
<dbReference type="PANTHER" id="PTHR31985:SF273">
    <property type="entry name" value="ETHYLENE-RESPONSIVE TRANSCRIPTION FACTOR ERF017"/>
    <property type="match status" value="1"/>
</dbReference>
<keyword evidence="2" id="KW-0805">Transcription regulation</keyword>
<dbReference type="GO" id="GO:0005634">
    <property type="term" value="C:nucleus"/>
    <property type="evidence" value="ECO:0007669"/>
    <property type="project" value="UniProtKB-SubCell"/>
</dbReference>
<dbReference type="Proteomes" id="UP000825935">
    <property type="component" value="Chromosome 10"/>
</dbReference>
<dbReference type="CDD" id="cd00018">
    <property type="entry name" value="AP2"/>
    <property type="match status" value="1"/>
</dbReference>
<evidence type="ECO:0000256" key="2">
    <source>
        <dbReference type="ARBA" id="ARBA00023015"/>
    </source>
</evidence>
<evidence type="ECO:0000256" key="1">
    <source>
        <dbReference type="ARBA" id="ARBA00004123"/>
    </source>
</evidence>
<dbReference type="AlphaFoldDB" id="A0A8T2TZI7"/>
<evidence type="ECO:0000256" key="4">
    <source>
        <dbReference type="ARBA" id="ARBA00023159"/>
    </source>
</evidence>
<gene>
    <name evidence="9" type="ORF">KP509_10G055400</name>
</gene>
<protein>
    <recommendedName>
        <fullName evidence="8">AP2/ERF domain-containing protein</fullName>
    </recommendedName>
</protein>
<sequence>MVALLVSLANMQSKSDTNRLIPAKNDSDSQYETCAGRPIDSGARMRDNDVNLSMLESKGRSDRKLKGVRQRSWGKWVAEIREPKKRSRIWLGSYETAEMAARAYDAAALCLRGPYASGFNFPDALPTLPSPPPSSAKDIQHLAAVAASAGRPFRTLSQHPPPQTLVFKDSSWHWQRGCADNHANMMLLVENQERSLHCAERHDAETITPDGMQCTNDTFNDTDDSESASRIVVETMSEDSITAPIARSLDPLADIKAAESDPRLLTVDGNFEQEDWLDVGNEQRKRFRSMEETRSFMLEVAPTQTHQRLTSISKPLSTCTSEENTASPFVDMVDRSRQVDHLLPSVEHVLHWLPDLTSSPSASQSS</sequence>
<dbReference type="SMART" id="SM00380">
    <property type="entry name" value="AP2"/>
    <property type="match status" value="1"/>
</dbReference>